<evidence type="ECO:0000313" key="1">
    <source>
        <dbReference type="EMBL" id="JAH24617.1"/>
    </source>
</evidence>
<reference evidence="1" key="1">
    <citation type="submission" date="2014-11" db="EMBL/GenBank/DDBJ databases">
        <authorList>
            <person name="Amaro Gonzalez C."/>
        </authorList>
    </citation>
    <scope>NUCLEOTIDE SEQUENCE</scope>
</reference>
<accession>A0A0E9R758</accession>
<dbReference type="EMBL" id="GBXM01083960">
    <property type="protein sequence ID" value="JAH24617.1"/>
    <property type="molecule type" value="Transcribed_RNA"/>
</dbReference>
<proteinExistence type="predicted"/>
<sequence>MRENCCCYCSVMPM</sequence>
<name>A0A0E9R758_ANGAN</name>
<protein>
    <submittedName>
        <fullName evidence="1">Uncharacterized protein</fullName>
    </submittedName>
</protein>
<dbReference type="EMBL" id="GBXM01084996">
    <property type="protein sequence ID" value="JAH23581.1"/>
    <property type="molecule type" value="Transcribed_RNA"/>
</dbReference>
<reference evidence="1" key="2">
    <citation type="journal article" date="2015" name="Fish Shellfish Immunol.">
        <title>Early steps in the European eel (Anguilla anguilla)-Vibrio vulnificus interaction in the gills: Role of the RtxA13 toxin.</title>
        <authorList>
            <person name="Callol A."/>
            <person name="Pajuelo D."/>
            <person name="Ebbesson L."/>
            <person name="Teles M."/>
            <person name="MacKenzie S."/>
            <person name="Amaro C."/>
        </authorList>
    </citation>
    <scope>NUCLEOTIDE SEQUENCE</scope>
</reference>
<organism evidence="1">
    <name type="scientific">Anguilla anguilla</name>
    <name type="common">European freshwater eel</name>
    <name type="synonym">Muraena anguilla</name>
    <dbReference type="NCBI Taxonomy" id="7936"/>
    <lineage>
        <taxon>Eukaryota</taxon>
        <taxon>Metazoa</taxon>
        <taxon>Chordata</taxon>
        <taxon>Craniata</taxon>
        <taxon>Vertebrata</taxon>
        <taxon>Euteleostomi</taxon>
        <taxon>Actinopterygii</taxon>
        <taxon>Neopterygii</taxon>
        <taxon>Teleostei</taxon>
        <taxon>Anguilliformes</taxon>
        <taxon>Anguillidae</taxon>
        <taxon>Anguilla</taxon>
    </lineage>
</organism>